<gene>
    <name evidence="10" type="ORF">E6H03_09040</name>
</gene>
<evidence type="ECO:0000256" key="7">
    <source>
        <dbReference type="RuleBase" id="RU003376"/>
    </source>
</evidence>
<keyword evidence="4 7" id="KW-0812">Transmembrane</keyword>
<dbReference type="PANTHER" id="PTHR11403">
    <property type="entry name" value="CYTOCHROME C OXIDASE SUBUNIT III"/>
    <property type="match status" value="1"/>
</dbReference>
<evidence type="ECO:0000256" key="2">
    <source>
        <dbReference type="ARBA" id="ARBA00010581"/>
    </source>
</evidence>
<dbReference type="PANTHER" id="PTHR11403:SF2">
    <property type="entry name" value="CYTOCHROME BO(3) UBIQUINOL OXIDASE SUBUNIT 3"/>
    <property type="match status" value="1"/>
</dbReference>
<feature type="non-terminal residue" evidence="10">
    <location>
        <position position="1"/>
    </location>
</feature>
<dbReference type="CDD" id="cd00386">
    <property type="entry name" value="Heme_Cu_Oxidase_III_like"/>
    <property type="match status" value="1"/>
</dbReference>
<keyword evidence="5 8" id="KW-1133">Transmembrane helix</keyword>
<name>A0A537JAK6_9BACT</name>
<accession>A0A537JAK6</accession>
<feature type="transmembrane region" description="Helical" evidence="8">
    <location>
        <begin position="46"/>
        <end position="63"/>
    </location>
</feature>
<organism evidence="10 11">
    <name type="scientific">Candidatus Segetimicrobium genomatis</name>
    <dbReference type="NCBI Taxonomy" id="2569760"/>
    <lineage>
        <taxon>Bacteria</taxon>
        <taxon>Bacillati</taxon>
        <taxon>Candidatus Sysuimicrobiota</taxon>
        <taxon>Candidatus Sysuimicrobiia</taxon>
        <taxon>Candidatus Sysuimicrobiales</taxon>
        <taxon>Candidatus Segetimicrobiaceae</taxon>
        <taxon>Candidatus Segetimicrobium</taxon>
    </lineage>
</organism>
<dbReference type="SUPFAM" id="SSF81452">
    <property type="entry name" value="Cytochrome c oxidase subunit III-like"/>
    <property type="match status" value="1"/>
</dbReference>
<dbReference type="Proteomes" id="UP000318093">
    <property type="component" value="Unassembled WGS sequence"/>
</dbReference>
<reference evidence="10 11" key="1">
    <citation type="journal article" date="2019" name="Nat. Microbiol.">
        <title>Mediterranean grassland soil C-N compound turnover is dependent on rainfall and depth, and is mediated by genomically divergent microorganisms.</title>
        <authorList>
            <person name="Diamond S."/>
            <person name="Andeer P.F."/>
            <person name="Li Z."/>
            <person name="Crits-Christoph A."/>
            <person name="Burstein D."/>
            <person name="Anantharaman K."/>
            <person name="Lane K.R."/>
            <person name="Thomas B.C."/>
            <person name="Pan C."/>
            <person name="Northen T.R."/>
            <person name="Banfield J.F."/>
        </authorList>
    </citation>
    <scope>NUCLEOTIDE SEQUENCE [LARGE SCALE GENOMIC DNA]</scope>
    <source>
        <strain evidence="10">NP_6</strain>
    </source>
</reference>
<protein>
    <submittedName>
        <fullName evidence="10">Cytochrome c oxidase subunit I</fullName>
    </submittedName>
</protein>
<dbReference type="InterPro" id="IPR024791">
    <property type="entry name" value="Cyt_c/ubiquinol_Oxase_su3"/>
</dbReference>
<keyword evidence="3" id="KW-1003">Cell membrane</keyword>
<evidence type="ECO:0000313" key="11">
    <source>
        <dbReference type="Proteomes" id="UP000318093"/>
    </source>
</evidence>
<feature type="transmembrane region" description="Helical" evidence="8">
    <location>
        <begin position="17"/>
        <end position="34"/>
    </location>
</feature>
<dbReference type="GO" id="GO:0019646">
    <property type="term" value="P:aerobic electron transport chain"/>
    <property type="evidence" value="ECO:0007669"/>
    <property type="project" value="InterPro"/>
</dbReference>
<evidence type="ECO:0000256" key="3">
    <source>
        <dbReference type="ARBA" id="ARBA00022475"/>
    </source>
</evidence>
<comment type="similarity">
    <text evidence="2 7">Belongs to the cytochrome c oxidase subunit 3 family.</text>
</comment>
<evidence type="ECO:0000259" key="9">
    <source>
        <dbReference type="PROSITE" id="PS50253"/>
    </source>
</evidence>
<sequence>AAHTGVVAARVLDSGRAGINTVFLIASSATLWLGSKSLEQRRGAALAAWLAVTIILGALFLAGQGREWLTLVRANVTVSRDLFGTTFFTLTGFHGLHVLLGLCLLAMLFCLAVARRFKGPTSAAIEAVALYWHFVDAVWIGIYSLIYLWALVG</sequence>
<comment type="caution">
    <text evidence="10">The sequence shown here is derived from an EMBL/GenBank/DDBJ whole genome shotgun (WGS) entry which is preliminary data.</text>
</comment>
<evidence type="ECO:0000313" key="10">
    <source>
        <dbReference type="EMBL" id="TMI80116.1"/>
    </source>
</evidence>
<dbReference type="InterPro" id="IPR013833">
    <property type="entry name" value="Cyt_c_oxidase_su3_a-hlx"/>
</dbReference>
<dbReference type="Gene3D" id="1.20.120.80">
    <property type="entry name" value="Cytochrome c oxidase, subunit III, four-helix bundle"/>
    <property type="match status" value="1"/>
</dbReference>
<dbReference type="InterPro" id="IPR000298">
    <property type="entry name" value="Cyt_c_oxidase-like_su3"/>
</dbReference>
<feature type="transmembrane region" description="Helical" evidence="8">
    <location>
        <begin position="96"/>
        <end position="117"/>
    </location>
</feature>
<evidence type="ECO:0000256" key="1">
    <source>
        <dbReference type="ARBA" id="ARBA00004651"/>
    </source>
</evidence>
<feature type="transmembrane region" description="Helical" evidence="8">
    <location>
        <begin position="129"/>
        <end position="150"/>
    </location>
</feature>
<proteinExistence type="inferred from homology"/>
<dbReference type="Pfam" id="PF00510">
    <property type="entry name" value="COX3"/>
    <property type="match status" value="1"/>
</dbReference>
<feature type="domain" description="Heme-copper oxidase subunit III family profile" evidence="9">
    <location>
        <begin position="1"/>
        <end position="151"/>
    </location>
</feature>
<evidence type="ECO:0000256" key="6">
    <source>
        <dbReference type="ARBA" id="ARBA00023136"/>
    </source>
</evidence>
<dbReference type="EMBL" id="VBAN01000280">
    <property type="protein sequence ID" value="TMI80116.1"/>
    <property type="molecule type" value="Genomic_DNA"/>
</dbReference>
<dbReference type="PROSITE" id="PS50253">
    <property type="entry name" value="COX3"/>
    <property type="match status" value="1"/>
</dbReference>
<dbReference type="GO" id="GO:0004129">
    <property type="term" value="F:cytochrome-c oxidase activity"/>
    <property type="evidence" value="ECO:0007669"/>
    <property type="project" value="InterPro"/>
</dbReference>
<comment type="subcellular location">
    <subcellularLocation>
        <location evidence="1 7">Cell membrane</location>
        <topology evidence="1 7">Multi-pass membrane protein</topology>
    </subcellularLocation>
</comment>
<evidence type="ECO:0000256" key="4">
    <source>
        <dbReference type="ARBA" id="ARBA00022692"/>
    </source>
</evidence>
<evidence type="ECO:0000256" key="8">
    <source>
        <dbReference type="SAM" id="Phobius"/>
    </source>
</evidence>
<dbReference type="GO" id="GO:0005886">
    <property type="term" value="C:plasma membrane"/>
    <property type="evidence" value="ECO:0007669"/>
    <property type="project" value="UniProtKB-SubCell"/>
</dbReference>
<dbReference type="InterPro" id="IPR035973">
    <property type="entry name" value="Cyt_c_oxidase_su3-like_sf"/>
</dbReference>
<keyword evidence="6 8" id="KW-0472">Membrane</keyword>
<evidence type="ECO:0000256" key="5">
    <source>
        <dbReference type="ARBA" id="ARBA00022989"/>
    </source>
</evidence>
<dbReference type="AlphaFoldDB" id="A0A537JAK6"/>